<dbReference type="RefSeq" id="WP_216128359.1">
    <property type="nucleotide sequence ID" value="NZ_CP064782.1"/>
</dbReference>
<dbReference type="EMBL" id="CP064782">
    <property type="protein sequence ID" value="QWT48845.1"/>
    <property type="molecule type" value="Genomic_DNA"/>
</dbReference>
<dbReference type="PANTHER" id="PTHR30290:SF9">
    <property type="entry name" value="OLIGOPEPTIDE-BINDING PROTEIN APPA"/>
    <property type="match status" value="1"/>
</dbReference>
<comment type="similarity">
    <text evidence="1">Belongs to the bacterial solute-binding protein 5 family.</text>
</comment>
<evidence type="ECO:0000256" key="3">
    <source>
        <dbReference type="ARBA" id="ARBA00022729"/>
    </source>
</evidence>
<dbReference type="CDD" id="cd08498">
    <property type="entry name" value="PBP2_NikA_DppA_OppA_like_2"/>
    <property type="match status" value="1"/>
</dbReference>
<evidence type="ECO:0000313" key="7">
    <source>
        <dbReference type="Proteomes" id="UP000683428"/>
    </source>
</evidence>
<sequence length="520" mass="57011">MIRLLFLCLHCCLCLIALPVGAAELRLGLAAEVSSLDPHYLNAAPNIALSSHLYDTLVGVDGEGRLVPALALSWRAVSPTVWEFRLRPGVRFHDGTPLTAADVLYSLDRPATLSHSPGPFTPFTKTIVAKRALSPLVLRLTTAQPYGGLPLDLASIFIVARHAPAGARPWGDGERNAPLVGSGPYTLERFQRGVGVQLKRFDGYWGPASPWERVTLRFLPNDGARLAALLAGDVDGIEAVPAPDIPRLKIDPRFALSQRVSWRTLMLQLDLAPRPSPDIRGPEGQPLKVNPLGDARVRQALSLAIDRRALCHRLLDDLALPAANLVAPGIPGYRPEAPMEAYDPARARRLLAEAGYPRGFQLTLHGPRGRYIGDERVLLALAQFFSRIGVATQAQTLPYSLYFGRLRQSQFSAGLLGWGSLAGDFALRSLLASPAPDRGWGTWNWGAYTNPRLDRALEAALTAVQTPQREAATQTAMALALTDRPVLPLYHQVATWAWRRPLNYPPRVDEFTFAWQVRPR</sequence>
<dbReference type="KEGG" id="aiq:Azoinq_13615"/>
<evidence type="ECO:0000256" key="1">
    <source>
        <dbReference type="ARBA" id="ARBA00005695"/>
    </source>
</evidence>
<gene>
    <name evidence="6" type="ORF">Azoinq_13615</name>
</gene>
<dbReference type="InterPro" id="IPR039424">
    <property type="entry name" value="SBP_5"/>
</dbReference>
<dbReference type="Proteomes" id="UP000683428">
    <property type="component" value="Chromosome"/>
</dbReference>
<evidence type="ECO:0000256" key="4">
    <source>
        <dbReference type="SAM" id="SignalP"/>
    </source>
</evidence>
<dbReference type="AlphaFoldDB" id="A0A975SMY6"/>
<name>A0A975SMY6_9RHOO</name>
<accession>A0A975SMY6</accession>
<keyword evidence="2" id="KW-0813">Transport</keyword>
<dbReference type="PIRSF" id="PIRSF002741">
    <property type="entry name" value="MppA"/>
    <property type="match status" value="1"/>
</dbReference>
<feature type="chain" id="PRO_5037033745" evidence="4">
    <location>
        <begin position="23"/>
        <end position="520"/>
    </location>
</feature>
<dbReference type="GO" id="GO:1904680">
    <property type="term" value="F:peptide transmembrane transporter activity"/>
    <property type="evidence" value="ECO:0007669"/>
    <property type="project" value="TreeGrafter"/>
</dbReference>
<feature type="signal peptide" evidence="4">
    <location>
        <begin position="1"/>
        <end position="22"/>
    </location>
</feature>
<dbReference type="Pfam" id="PF00496">
    <property type="entry name" value="SBP_bac_5"/>
    <property type="match status" value="1"/>
</dbReference>
<evidence type="ECO:0000313" key="6">
    <source>
        <dbReference type="EMBL" id="QWT48845.1"/>
    </source>
</evidence>
<dbReference type="InterPro" id="IPR030678">
    <property type="entry name" value="Peptide/Ni-bd"/>
</dbReference>
<reference evidence="6" key="1">
    <citation type="submission" date="2020-11" db="EMBL/GenBank/DDBJ databases">
        <title>Azospira inquinata sp. nov.</title>
        <authorList>
            <person name="Moe W.M."/>
            <person name="Mikes M.C."/>
        </authorList>
    </citation>
    <scope>NUCLEOTIDE SEQUENCE</scope>
    <source>
        <strain evidence="6">Azo-3</strain>
    </source>
</reference>
<evidence type="ECO:0000259" key="5">
    <source>
        <dbReference type="Pfam" id="PF00496"/>
    </source>
</evidence>
<proteinExistence type="inferred from homology"/>
<dbReference type="InterPro" id="IPR000914">
    <property type="entry name" value="SBP_5_dom"/>
</dbReference>
<keyword evidence="3 4" id="KW-0732">Signal</keyword>
<organism evidence="6 7">
    <name type="scientific">Azospira inquinata</name>
    <dbReference type="NCBI Taxonomy" id="2785627"/>
    <lineage>
        <taxon>Bacteria</taxon>
        <taxon>Pseudomonadati</taxon>
        <taxon>Pseudomonadota</taxon>
        <taxon>Betaproteobacteria</taxon>
        <taxon>Rhodocyclales</taxon>
        <taxon>Rhodocyclaceae</taxon>
        <taxon>Azospira</taxon>
    </lineage>
</organism>
<evidence type="ECO:0000256" key="2">
    <source>
        <dbReference type="ARBA" id="ARBA00022448"/>
    </source>
</evidence>
<feature type="domain" description="Solute-binding protein family 5" evidence="5">
    <location>
        <begin position="66"/>
        <end position="420"/>
    </location>
</feature>
<dbReference type="GO" id="GO:0015833">
    <property type="term" value="P:peptide transport"/>
    <property type="evidence" value="ECO:0007669"/>
    <property type="project" value="TreeGrafter"/>
</dbReference>
<keyword evidence="7" id="KW-1185">Reference proteome</keyword>
<protein>
    <submittedName>
        <fullName evidence="6">ABC transporter substrate-binding protein</fullName>
    </submittedName>
</protein>
<dbReference type="PANTHER" id="PTHR30290">
    <property type="entry name" value="PERIPLASMIC BINDING COMPONENT OF ABC TRANSPORTER"/>
    <property type="match status" value="1"/>
</dbReference>